<dbReference type="Proteomes" id="UP000664203">
    <property type="component" value="Unassembled WGS sequence"/>
</dbReference>
<dbReference type="AlphaFoldDB" id="A0A8H3J3P5"/>
<feature type="compositionally biased region" description="Basic and acidic residues" evidence="1">
    <location>
        <begin position="206"/>
        <end position="229"/>
    </location>
</feature>
<dbReference type="OrthoDB" id="10340022at2759"/>
<name>A0A8H3J3P5_9LECA</name>
<evidence type="ECO:0000313" key="3">
    <source>
        <dbReference type="Proteomes" id="UP000664203"/>
    </source>
</evidence>
<proteinExistence type="predicted"/>
<dbReference type="EMBL" id="CAJPDR010000579">
    <property type="protein sequence ID" value="CAF9939953.1"/>
    <property type="molecule type" value="Genomic_DNA"/>
</dbReference>
<protein>
    <submittedName>
        <fullName evidence="2">Uncharacterized protein</fullName>
    </submittedName>
</protein>
<accession>A0A8H3J3P5</accession>
<keyword evidence="3" id="KW-1185">Reference proteome</keyword>
<organism evidence="2 3">
    <name type="scientific">Alectoria fallacina</name>
    <dbReference type="NCBI Taxonomy" id="1903189"/>
    <lineage>
        <taxon>Eukaryota</taxon>
        <taxon>Fungi</taxon>
        <taxon>Dikarya</taxon>
        <taxon>Ascomycota</taxon>
        <taxon>Pezizomycotina</taxon>
        <taxon>Lecanoromycetes</taxon>
        <taxon>OSLEUM clade</taxon>
        <taxon>Lecanoromycetidae</taxon>
        <taxon>Lecanorales</taxon>
        <taxon>Lecanorineae</taxon>
        <taxon>Parmeliaceae</taxon>
        <taxon>Alectoria</taxon>
    </lineage>
</organism>
<evidence type="ECO:0000313" key="2">
    <source>
        <dbReference type="EMBL" id="CAF9939953.1"/>
    </source>
</evidence>
<feature type="compositionally biased region" description="Polar residues" evidence="1">
    <location>
        <begin position="250"/>
        <end position="266"/>
    </location>
</feature>
<feature type="region of interest" description="Disordered" evidence="1">
    <location>
        <begin position="203"/>
        <end position="297"/>
    </location>
</feature>
<evidence type="ECO:0000256" key="1">
    <source>
        <dbReference type="SAM" id="MobiDB-lite"/>
    </source>
</evidence>
<comment type="caution">
    <text evidence="2">The sequence shown here is derived from an EMBL/GenBank/DDBJ whole genome shotgun (WGS) entry which is preliminary data.</text>
</comment>
<gene>
    <name evidence="2" type="ORF">ALECFALPRED_008386</name>
</gene>
<reference evidence="2" key="1">
    <citation type="submission" date="2021-03" db="EMBL/GenBank/DDBJ databases">
        <authorList>
            <person name="Tagirdzhanova G."/>
        </authorList>
    </citation>
    <scope>NUCLEOTIDE SEQUENCE</scope>
</reference>
<sequence length="297" mass="33775">MKGLCYFAFYGSRRLLAILAPVSKVGDAPLRFLVAVHALCLTDLQHAAMNFPSVVSILAPLLYWFCDIVIHACYSIKQDLPALKTAPNNKIAHLAECLRGRLHGDIKDIKPDFVPGPNISSKARVRFDQYVQQAIKKYGEKEVEKILQLFYDKVKDIDHEAELRVWEMIYGPERTFGDRAYKWGDKEQETYRRTQRVRAIYTKIDNAGKEEGGRKEQEPRTRRARELEPGKVNADVDDGLEEKKKDLQGSREQGMSKNPGKNSTPGLKTPADLGRGAPAPKSSRRAKGDERHRERDR</sequence>
<feature type="compositionally biased region" description="Basic and acidic residues" evidence="1">
    <location>
        <begin position="286"/>
        <end position="297"/>
    </location>
</feature>